<reference evidence="3" key="1">
    <citation type="journal article" date="2016" name="Genome Announc.">
        <title>Genome sequences of three species of Hanseniaspora isolated from spontaneous wine fermentations.</title>
        <authorList>
            <person name="Sternes P.R."/>
            <person name="Lee D."/>
            <person name="Kutyna D.R."/>
            <person name="Borneman A.R."/>
        </authorList>
    </citation>
    <scope>NUCLEOTIDE SEQUENCE [LARGE SCALE GENOMIC DNA]</scope>
    <source>
        <strain evidence="3">AWRI3578</strain>
    </source>
</reference>
<dbReference type="AlphaFoldDB" id="A0A1E5RSX9"/>
<keyword evidence="3" id="KW-1185">Reference proteome</keyword>
<evidence type="ECO:0000256" key="1">
    <source>
        <dbReference type="SAM" id="MobiDB-lite"/>
    </source>
</evidence>
<gene>
    <name evidence="2" type="ORF">AWRI3578_g1251</name>
</gene>
<organism evidence="2 3">
    <name type="scientific">Hanseniaspora opuntiae</name>
    <dbReference type="NCBI Taxonomy" id="211096"/>
    <lineage>
        <taxon>Eukaryota</taxon>
        <taxon>Fungi</taxon>
        <taxon>Dikarya</taxon>
        <taxon>Ascomycota</taxon>
        <taxon>Saccharomycotina</taxon>
        <taxon>Saccharomycetes</taxon>
        <taxon>Saccharomycodales</taxon>
        <taxon>Saccharomycodaceae</taxon>
        <taxon>Hanseniaspora</taxon>
    </lineage>
</organism>
<evidence type="ECO:0008006" key="4">
    <source>
        <dbReference type="Google" id="ProtNLM"/>
    </source>
</evidence>
<protein>
    <recommendedName>
        <fullName evidence="4">Mitochondrial acidic protein MAM33</fullName>
    </recommendedName>
</protein>
<dbReference type="Pfam" id="PF02330">
    <property type="entry name" value="MAM33"/>
    <property type="match status" value="1"/>
</dbReference>
<sequence>MSSRAKRVTALVKALEEQIKFEIGYSNSHIMIQNQFRILDNRSFEKENSKNMILYKTFLDKSLNKEYELFVKSDLSALLKHDYSVDNDGIEKKLENLINRNRFSSSDYDLSQDIDESSSYNLSKNKENSTNDLENLKSEDSSEMTIEQYDTFYTKLIKTDMVIRNKVNKNHALFIEAMIDFDEKSLYIERILPFVDNAVVNDNSLIVAPQSLLKKESKTQANLIKGPFFSYMDPAIQEAMYQLLKNWGIVENKQFIIDIFKSAETKEQNLYLDWLFRLKDHLTNVSK</sequence>
<dbReference type="InterPro" id="IPR003428">
    <property type="entry name" value="MAM33"/>
</dbReference>
<evidence type="ECO:0000313" key="3">
    <source>
        <dbReference type="Proteomes" id="UP000095605"/>
    </source>
</evidence>
<proteinExistence type="predicted"/>
<dbReference type="SUPFAM" id="SSF54529">
    <property type="entry name" value="Mitochondrial glycoprotein MAM33-like"/>
    <property type="match status" value="1"/>
</dbReference>
<dbReference type="Gene3D" id="3.10.280.10">
    <property type="entry name" value="Mitochondrial glycoprotein"/>
    <property type="match status" value="1"/>
</dbReference>
<accession>A0A1E5RSX9</accession>
<name>A0A1E5RSX9_9ASCO</name>
<evidence type="ECO:0000313" key="2">
    <source>
        <dbReference type="EMBL" id="OEJ90015.1"/>
    </source>
</evidence>
<dbReference type="Proteomes" id="UP000095605">
    <property type="component" value="Unassembled WGS sequence"/>
</dbReference>
<dbReference type="InterPro" id="IPR036561">
    <property type="entry name" value="MAM33_sf"/>
</dbReference>
<comment type="caution">
    <text evidence="2">The sequence shown here is derived from an EMBL/GenBank/DDBJ whole genome shotgun (WGS) entry which is preliminary data.</text>
</comment>
<dbReference type="OrthoDB" id="3971381at2759"/>
<feature type="region of interest" description="Disordered" evidence="1">
    <location>
        <begin position="119"/>
        <end position="140"/>
    </location>
</feature>
<dbReference type="GO" id="GO:0005759">
    <property type="term" value="C:mitochondrial matrix"/>
    <property type="evidence" value="ECO:0007669"/>
    <property type="project" value="InterPro"/>
</dbReference>
<dbReference type="EMBL" id="LPNL01000003">
    <property type="protein sequence ID" value="OEJ90015.1"/>
    <property type="molecule type" value="Genomic_DNA"/>
</dbReference>
<feature type="compositionally biased region" description="Basic and acidic residues" evidence="1">
    <location>
        <begin position="124"/>
        <end position="140"/>
    </location>
</feature>